<dbReference type="Proteomes" id="UP000093352">
    <property type="component" value="Unassembled WGS sequence"/>
</dbReference>
<dbReference type="EMBL" id="VJXW01000001">
    <property type="protein sequence ID" value="TRW28762.1"/>
    <property type="molecule type" value="Genomic_DNA"/>
</dbReference>
<evidence type="ECO:0000313" key="2">
    <source>
        <dbReference type="EMBL" id="RDY22266.1"/>
    </source>
</evidence>
<dbReference type="RefSeq" id="WP_068911639.1">
    <property type="nucleotide sequence ID" value="NZ_MBEW02000001.1"/>
</dbReference>
<keyword evidence="4" id="KW-1185">Reference proteome</keyword>
<dbReference type="AlphaFoldDB" id="A0A371IP92"/>
<evidence type="ECO:0000313" key="4">
    <source>
        <dbReference type="Proteomes" id="UP000093352"/>
    </source>
</evidence>
<evidence type="ECO:0000313" key="5">
    <source>
        <dbReference type="Proteomes" id="UP000319424"/>
    </source>
</evidence>
<proteinExistence type="predicted"/>
<dbReference type="EMBL" id="MBEW02000001">
    <property type="protein sequence ID" value="RDY22266.1"/>
    <property type="molecule type" value="Genomic_DNA"/>
</dbReference>
<sequence>MDEKYTARLQLKDDSKNEKVFEKKGYYQREEYDEMYYVVREYLYDHQGASAIEVSEATTVPRSVIMEFLRQGKISLLDKSKTLLRECSVCGALIERGNLCIDCMRAQMRNTLEQRKKKDISGRAAFDDKGQNDKNIGNRIRRK</sequence>
<reference evidence="2" key="2">
    <citation type="submission" date="2018-07" db="EMBL/GenBank/DDBJ databases">
        <authorList>
            <person name="Quirk P.G."/>
            <person name="Krulwich T.A."/>
        </authorList>
    </citation>
    <scope>NUCLEOTIDE SEQUENCE</scope>
    <source>
        <strain evidence="2">CCRI-22567</strain>
    </source>
</reference>
<protein>
    <submittedName>
        <fullName evidence="2">Flagellar protein</fullName>
    </submittedName>
</protein>
<comment type="caution">
    <text evidence="2">The sequence shown here is derived from an EMBL/GenBank/DDBJ whole genome shotgun (WGS) entry which is preliminary data.</text>
</comment>
<feature type="region of interest" description="Disordered" evidence="1">
    <location>
        <begin position="121"/>
        <end position="143"/>
    </location>
</feature>
<gene>
    <name evidence="2" type="ORF">BBG48_000690</name>
    <name evidence="3" type="ORF">FL857_01380</name>
</gene>
<accession>A0A371IP92</accession>
<reference evidence="2 4" key="1">
    <citation type="journal article" date="2016" name="Genome Announc.">
        <title>Draft Genome Sequence of Criibacterium bergeronii gen. nov., sp. nov., Strain CCRI-22567T, Isolated from a Vaginal Sample from a Woman with Bacterial Vaginosis.</title>
        <authorList>
            <person name="Maheux A.F."/>
            <person name="Berube E."/>
            <person name="Boudreau D.K."/>
            <person name="Raymond F."/>
            <person name="Corbeil J."/>
            <person name="Roy P.H."/>
            <person name="Boissinot M."/>
            <person name="Omar R.F."/>
        </authorList>
    </citation>
    <scope>NUCLEOTIDE SEQUENCE [LARGE SCALE GENOMIC DNA]</scope>
    <source>
        <strain evidence="2 4">CCRI-22567</strain>
    </source>
</reference>
<dbReference type="Proteomes" id="UP000319424">
    <property type="component" value="Unassembled WGS sequence"/>
</dbReference>
<name>A0A371IP92_9FIRM</name>
<reference evidence="3 5" key="3">
    <citation type="submission" date="2019-07" db="EMBL/GenBank/DDBJ databases">
        <title>Criibacterium bergeronii gen. nov., sp. nov. isolated from human clinical samples.</title>
        <authorList>
            <person name="Maheux A.F."/>
            <person name="Boudreau D.K."/>
            <person name="Berube E."/>
            <person name="Brodeur S."/>
            <person name="Bernard K.A."/>
            <person name="Abed J.Y."/>
            <person name="Ducrey E."/>
            <person name="Guay E.F."/>
            <person name="Raymond F."/>
            <person name="Corbeil J."/>
            <person name="Domingo M.-C."/>
            <person name="Roy P.H."/>
            <person name="Boissinot M."/>
            <person name="Tocheva E.I."/>
            <person name="Omar R.F."/>
        </authorList>
    </citation>
    <scope>NUCLEOTIDE SEQUENCE [LARGE SCALE GENOMIC DNA]</scope>
    <source>
        <strain evidence="3 5">CCRI-24246</strain>
    </source>
</reference>
<evidence type="ECO:0000313" key="3">
    <source>
        <dbReference type="EMBL" id="TRW28762.1"/>
    </source>
</evidence>
<evidence type="ECO:0000256" key="1">
    <source>
        <dbReference type="SAM" id="MobiDB-lite"/>
    </source>
</evidence>
<dbReference type="OrthoDB" id="1739831at2"/>
<organism evidence="2 4">
    <name type="scientific">Criibacterium bergeronii</name>
    <dbReference type="NCBI Taxonomy" id="1871336"/>
    <lineage>
        <taxon>Bacteria</taxon>
        <taxon>Bacillati</taxon>
        <taxon>Bacillota</taxon>
        <taxon>Clostridia</taxon>
        <taxon>Peptostreptococcales</taxon>
        <taxon>Filifactoraceae</taxon>
        <taxon>Criibacterium</taxon>
    </lineage>
</organism>
<keyword evidence="2" id="KW-0969">Cilium</keyword>
<dbReference type="STRING" id="1871336.BBG48_00980"/>
<keyword evidence="2" id="KW-0966">Cell projection</keyword>
<feature type="compositionally biased region" description="Basic and acidic residues" evidence="1">
    <location>
        <begin position="121"/>
        <end position="132"/>
    </location>
</feature>
<keyword evidence="2" id="KW-0282">Flagellum</keyword>